<proteinExistence type="predicted"/>
<protein>
    <recommendedName>
        <fullName evidence="2">DUF6699 domain-containing protein</fullName>
    </recommendedName>
</protein>
<accession>A0A8H6Y441</accession>
<evidence type="ECO:0000259" key="2">
    <source>
        <dbReference type="Pfam" id="PF20415"/>
    </source>
</evidence>
<dbReference type="Pfam" id="PF20415">
    <property type="entry name" value="DUF6699"/>
    <property type="match status" value="1"/>
</dbReference>
<name>A0A8H6Y441_9AGAR</name>
<feature type="domain" description="DUF6699" evidence="2">
    <location>
        <begin position="329"/>
        <end position="460"/>
    </location>
</feature>
<keyword evidence="4" id="KW-1185">Reference proteome</keyword>
<dbReference type="InterPro" id="IPR046522">
    <property type="entry name" value="DUF6699"/>
</dbReference>
<dbReference type="EMBL" id="JACAZI010000008">
    <property type="protein sequence ID" value="KAF7353823.1"/>
    <property type="molecule type" value="Genomic_DNA"/>
</dbReference>
<dbReference type="AlphaFoldDB" id="A0A8H6Y441"/>
<dbReference type="OrthoDB" id="3352225at2759"/>
<feature type="region of interest" description="Disordered" evidence="1">
    <location>
        <begin position="1"/>
        <end position="47"/>
    </location>
</feature>
<evidence type="ECO:0000313" key="3">
    <source>
        <dbReference type="EMBL" id="KAF7353823.1"/>
    </source>
</evidence>
<gene>
    <name evidence="3" type="ORF">MVEN_01067900</name>
</gene>
<evidence type="ECO:0000256" key="1">
    <source>
        <dbReference type="SAM" id="MobiDB-lite"/>
    </source>
</evidence>
<evidence type="ECO:0000313" key="4">
    <source>
        <dbReference type="Proteomes" id="UP000620124"/>
    </source>
</evidence>
<reference evidence="3" key="1">
    <citation type="submission" date="2020-05" db="EMBL/GenBank/DDBJ databases">
        <title>Mycena genomes resolve the evolution of fungal bioluminescence.</title>
        <authorList>
            <person name="Tsai I.J."/>
        </authorList>
    </citation>
    <scope>NUCLEOTIDE SEQUENCE</scope>
    <source>
        <strain evidence="3">CCC161011</strain>
    </source>
</reference>
<organism evidence="3 4">
    <name type="scientific">Mycena venus</name>
    <dbReference type="NCBI Taxonomy" id="2733690"/>
    <lineage>
        <taxon>Eukaryota</taxon>
        <taxon>Fungi</taxon>
        <taxon>Dikarya</taxon>
        <taxon>Basidiomycota</taxon>
        <taxon>Agaricomycotina</taxon>
        <taxon>Agaricomycetes</taxon>
        <taxon>Agaricomycetidae</taxon>
        <taxon>Agaricales</taxon>
        <taxon>Marasmiineae</taxon>
        <taxon>Mycenaceae</taxon>
        <taxon>Mycena</taxon>
    </lineage>
</organism>
<comment type="caution">
    <text evidence="3">The sequence shown here is derived from an EMBL/GenBank/DDBJ whole genome shotgun (WGS) entry which is preliminary data.</text>
</comment>
<dbReference type="Proteomes" id="UP000620124">
    <property type="component" value="Unassembled WGS sequence"/>
</dbReference>
<sequence>MTEPATTPFIPPLNTPAPSPNAAAQPPLVPQPPTGANPQYPSWAAQPQGAGSYPIYPNTPYTAGGATPFLPFQTPQPGMPQYFPGTGPPPAAMQLPPDFGHGGGYPGFGGPTAPPWAAAAYPGTPWAGGAPPGTPWAGGAPPGTPWSHGAPSPYAPVGHPMAAFGAQPQPPPQLRPAAWGGGAGAGAFTPGPDPWGAQPHGAAPPPWAQAQMAQMGMGMGGMPGGMPGMGGGMPGMGGGMPGMMTGMGGAGLGFGFGGAGAGAFGMMEQQQPLSRAIGQVGDRVGQFEAGPHYGPVLEPFLIRAVHAKVRLNPLIQPTPDSAGAPPPYLKWNMLFPSNQCQRSDEAVHMSWSNGRHEPATFPRVTLLQLVSETFPWVVKITARNRDIGVTCGEVVDYISRDMYRLTGQAEYEALPSGRKRIVGEAYRHNRSRANGVPGGQLNPGMLRLDWLGAGHDVWWGKGERAAREACVWGCVAMHV</sequence>
<feature type="compositionally biased region" description="Pro residues" evidence="1">
    <location>
        <begin position="9"/>
        <end position="19"/>
    </location>
</feature>